<dbReference type="PRINTS" id="PR00039">
    <property type="entry name" value="HTHLYSR"/>
</dbReference>
<evidence type="ECO:0000256" key="3">
    <source>
        <dbReference type="ARBA" id="ARBA00023125"/>
    </source>
</evidence>
<evidence type="ECO:0000313" key="6">
    <source>
        <dbReference type="EMBL" id="NMP27371.1"/>
    </source>
</evidence>
<keyword evidence="2" id="KW-0805">Transcription regulation</keyword>
<dbReference type="InterPro" id="IPR036388">
    <property type="entry name" value="WH-like_DNA-bd_sf"/>
</dbReference>
<dbReference type="PANTHER" id="PTHR30419">
    <property type="entry name" value="HTH-TYPE TRANSCRIPTIONAL REGULATOR YBHD"/>
    <property type="match status" value="1"/>
</dbReference>
<name>A0A848MJT3_9GAMM</name>
<dbReference type="GO" id="GO:0005829">
    <property type="term" value="C:cytosol"/>
    <property type="evidence" value="ECO:0007669"/>
    <property type="project" value="TreeGrafter"/>
</dbReference>
<dbReference type="Pfam" id="PF03466">
    <property type="entry name" value="LysR_substrate"/>
    <property type="match status" value="1"/>
</dbReference>
<dbReference type="GO" id="GO:0003700">
    <property type="term" value="F:DNA-binding transcription factor activity"/>
    <property type="evidence" value="ECO:0007669"/>
    <property type="project" value="InterPro"/>
</dbReference>
<dbReference type="InterPro" id="IPR036390">
    <property type="entry name" value="WH_DNA-bd_sf"/>
</dbReference>
<gene>
    <name evidence="6" type="ORF">GW590_10880</name>
</gene>
<dbReference type="Gene3D" id="1.10.10.10">
    <property type="entry name" value="Winged helix-like DNA-binding domain superfamily/Winged helix DNA-binding domain"/>
    <property type="match status" value="1"/>
</dbReference>
<dbReference type="AlphaFoldDB" id="A0A848MJT3"/>
<dbReference type="PROSITE" id="PS50931">
    <property type="entry name" value="HTH_LYSR"/>
    <property type="match status" value="1"/>
</dbReference>
<protein>
    <submittedName>
        <fullName evidence="6">LysR family transcriptional regulator</fullName>
    </submittedName>
</protein>
<evidence type="ECO:0000256" key="2">
    <source>
        <dbReference type="ARBA" id="ARBA00023015"/>
    </source>
</evidence>
<dbReference type="CDD" id="cd08427">
    <property type="entry name" value="PBP2_LTTR_like_2"/>
    <property type="match status" value="1"/>
</dbReference>
<evidence type="ECO:0000313" key="7">
    <source>
        <dbReference type="Proteomes" id="UP000585363"/>
    </source>
</evidence>
<accession>A0A848MJT3</accession>
<sequence length="289" mass="31662">MIRELTTLLAVARYGTFAAAGQQIGLTQSAVSAQIRTLEQAVGQTLFDRTGRSASLNAAGLRALPLANEIIATYQQLCRPEQGELLRGTVTLGAITSVLSGLMPAVLLALRQQAPQLEMKLSPGMSLNLLTAVEAGALDLAVLVKPPFPLNKDLFAQTLQRQAFVLICPPDTADAHPLNILRNQPFIRYNRSSFDGRLVQQYLRQQQINVEVALELDELDAIVKMVEVGLGVSLIPSAGLWLERNSPVRIMPLGDATFYREVIMVIRQSQRQLPLLQQVQRCLQMAKAS</sequence>
<dbReference type="EMBL" id="JAADJU010000005">
    <property type="protein sequence ID" value="NMP27371.1"/>
    <property type="molecule type" value="Genomic_DNA"/>
</dbReference>
<dbReference type="Pfam" id="PF00126">
    <property type="entry name" value="HTH_1"/>
    <property type="match status" value="1"/>
</dbReference>
<dbReference type="InterPro" id="IPR050950">
    <property type="entry name" value="HTH-type_LysR_regulators"/>
</dbReference>
<dbReference type="SUPFAM" id="SSF46785">
    <property type="entry name" value="Winged helix' DNA-binding domain"/>
    <property type="match status" value="1"/>
</dbReference>
<keyword evidence="3" id="KW-0238">DNA-binding</keyword>
<dbReference type="SUPFAM" id="SSF53850">
    <property type="entry name" value="Periplasmic binding protein-like II"/>
    <property type="match status" value="1"/>
</dbReference>
<dbReference type="RefSeq" id="WP_169403086.1">
    <property type="nucleotide sequence ID" value="NZ_JAADJU010000005.1"/>
</dbReference>
<keyword evidence="7" id="KW-1185">Reference proteome</keyword>
<reference evidence="6 7" key="1">
    <citation type="submission" date="2020-01" db="EMBL/GenBank/DDBJ databases">
        <authorList>
            <person name="Lee S.D."/>
        </authorList>
    </citation>
    <scope>NUCLEOTIDE SEQUENCE [LARGE SCALE GENOMIC DNA]</scope>
    <source>
        <strain evidence="6 7">SAP-1</strain>
    </source>
</reference>
<organism evidence="6 7">
    <name type="scientific">Rouxiella aceris</name>
    <dbReference type="NCBI Taxonomy" id="2703884"/>
    <lineage>
        <taxon>Bacteria</taxon>
        <taxon>Pseudomonadati</taxon>
        <taxon>Pseudomonadota</taxon>
        <taxon>Gammaproteobacteria</taxon>
        <taxon>Enterobacterales</taxon>
        <taxon>Yersiniaceae</taxon>
        <taxon>Rouxiella</taxon>
    </lineage>
</organism>
<feature type="domain" description="HTH lysR-type" evidence="5">
    <location>
        <begin position="1"/>
        <end position="57"/>
    </location>
</feature>
<dbReference type="GO" id="GO:0003677">
    <property type="term" value="F:DNA binding"/>
    <property type="evidence" value="ECO:0007669"/>
    <property type="project" value="UniProtKB-KW"/>
</dbReference>
<proteinExistence type="inferred from homology"/>
<dbReference type="InterPro" id="IPR000847">
    <property type="entry name" value="LysR_HTH_N"/>
</dbReference>
<evidence type="ECO:0000256" key="1">
    <source>
        <dbReference type="ARBA" id="ARBA00009437"/>
    </source>
</evidence>
<evidence type="ECO:0000256" key="4">
    <source>
        <dbReference type="ARBA" id="ARBA00023163"/>
    </source>
</evidence>
<dbReference type="Gene3D" id="3.40.190.10">
    <property type="entry name" value="Periplasmic binding protein-like II"/>
    <property type="match status" value="2"/>
</dbReference>
<keyword evidence="4" id="KW-0804">Transcription</keyword>
<comment type="caution">
    <text evidence="6">The sequence shown here is derived from an EMBL/GenBank/DDBJ whole genome shotgun (WGS) entry which is preliminary data.</text>
</comment>
<comment type="similarity">
    <text evidence="1">Belongs to the LysR transcriptional regulatory family.</text>
</comment>
<dbReference type="InterPro" id="IPR005119">
    <property type="entry name" value="LysR_subst-bd"/>
</dbReference>
<dbReference type="Proteomes" id="UP000585363">
    <property type="component" value="Unassembled WGS sequence"/>
</dbReference>
<reference evidence="6 7" key="2">
    <citation type="submission" date="2020-06" db="EMBL/GenBank/DDBJ databases">
        <title>Polyphasic characterization of a Rahnella strain isolated from tree sap.</title>
        <authorList>
            <person name="Kim I.S."/>
        </authorList>
    </citation>
    <scope>NUCLEOTIDE SEQUENCE [LARGE SCALE GENOMIC DNA]</scope>
    <source>
        <strain evidence="6 7">SAP-1</strain>
    </source>
</reference>
<evidence type="ECO:0000259" key="5">
    <source>
        <dbReference type="PROSITE" id="PS50931"/>
    </source>
</evidence>